<sequence length="140" mass="15700">IQTDSELVDAGPHFFMGKAIVKFDLKPYQSVSAFDYSWLGQTTLTFKSQSESARYYFMMMPSVTGAWEYVYAKDAPNNIQGKFTVVDGKLHLEGELETQVLEIQQSTRDSLNVCRYAEGSSCAAGDTMILEFHNGTDLLE</sequence>
<evidence type="ECO:0000313" key="2">
    <source>
        <dbReference type="Proteomes" id="UP000036850"/>
    </source>
</evidence>
<dbReference type="PATRIC" id="fig|43658.6.peg.4435"/>
<organism evidence="1 2">
    <name type="scientific">Pseudoalteromonas rubra</name>
    <dbReference type="NCBI Taxonomy" id="43658"/>
    <lineage>
        <taxon>Bacteria</taxon>
        <taxon>Pseudomonadati</taxon>
        <taxon>Pseudomonadota</taxon>
        <taxon>Gammaproteobacteria</taxon>
        <taxon>Alteromonadales</taxon>
        <taxon>Pseudoalteromonadaceae</taxon>
        <taxon>Pseudoalteromonas</taxon>
    </lineage>
</organism>
<dbReference type="Proteomes" id="UP000036850">
    <property type="component" value="Unassembled WGS sequence"/>
</dbReference>
<protein>
    <submittedName>
        <fullName evidence="1">Uncharacterized protein</fullName>
    </submittedName>
</protein>
<feature type="non-terminal residue" evidence="1">
    <location>
        <position position="1"/>
    </location>
</feature>
<dbReference type="AlphaFoldDB" id="A0A0L0EN14"/>
<evidence type="ECO:0000313" key="1">
    <source>
        <dbReference type="EMBL" id="KNC65293.1"/>
    </source>
</evidence>
<gene>
    <name evidence="1" type="ORF">AC626_24055</name>
</gene>
<comment type="caution">
    <text evidence="1">The sequence shown here is derived from an EMBL/GenBank/DDBJ whole genome shotgun (WGS) entry which is preliminary data.</text>
</comment>
<accession>A0A0L0EN14</accession>
<name>A0A0L0EN14_9GAMM</name>
<reference evidence="2" key="1">
    <citation type="submission" date="2015-07" db="EMBL/GenBank/DDBJ databases">
        <title>Draft genome sequence of a Pseudoalteromonas rubra strain, OCN096, isolated from Kaneohe Bay, Oahu, Hawaii.</title>
        <authorList>
            <person name="Beurmann S."/>
            <person name="Ushijima B."/>
            <person name="Belcaid M."/>
            <person name="Callahan S.M."/>
            <person name="Aeby G.S."/>
        </authorList>
    </citation>
    <scope>NUCLEOTIDE SEQUENCE [LARGE SCALE GENOMIC DNA]</scope>
    <source>
        <strain evidence="2">OCN096</strain>
    </source>
</reference>
<dbReference type="EMBL" id="LFZX01000324">
    <property type="protein sequence ID" value="KNC65293.1"/>
    <property type="molecule type" value="Genomic_DNA"/>
</dbReference>
<proteinExistence type="predicted"/>